<feature type="compositionally biased region" description="Basic residues" evidence="1">
    <location>
        <begin position="69"/>
        <end position="80"/>
    </location>
</feature>
<name>A0ABX5Y4E9_9BACT</name>
<reference evidence="2 3" key="1">
    <citation type="submission" date="2019-02" db="EMBL/GenBank/DDBJ databases">
        <title>Deep-cultivation of Planctomycetes and their phenomic and genomic characterization uncovers novel biology.</title>
        <authorList>
            <person name="Wiegand S."/>
            <person name="Jogler M."/>
            <person name="Boedeker C."/>
            <person name="Pinto D."/>
            <person name="Vollmers J."/>
            <person name="Rivas-Marin E."/>
            <person name="Kohn T."/>
            <person name="Peeters S.H."/>
            <person name="Heuer A."/>
            <person name="Rast P."/>
            <person name="Oberbeckmann S."/>
            <person name="Bunk B."/>
            <person name="Jeske O."/>
            <person name="Meyerdierks A."/>
            <person name="Storesund J.E."/>
            <person name="Kallscheuer N."/>
            <person name="Luecker S."/>
            <person name="Lage O.M."/>
            <person name="Pohl T."/>
            <person name="Merkel B.J."/>
            <person name="Hornburger P."/>
            <person name="Mueller R.-W."/>
            <person name="Bruemmer F."/>
            <person name="Labrenz M."/>
            <person name="Spormann A.M."/>
            <person name="Op den Camp H."/>
            <person name="Overmann J."/>
            <person name="Amann R."/>
            <person name="Jetten M.S.M."/>
            <person name="Mascher T."/>
            <person name="Medema M.H."/>
            <person name="Devos D.P."/>
            <person name="Kaster A.-K."/>
            <person name="Ovreas L."/>
            <person name="Rohde M."/>
            <person name="Galperin M.Y."/>
            <person name="Jogler C."/>
        </authorList>
    </citation>
    <scope>NUCLEOTIDE SEQUENCE [LARGE SCALE GENOMIC DNA]</scope>
    <source>
        <strain evidence="2 3">TBK1r</strain>
    </source>
</reference>
<evidence type="ECO:0000313" key="3">
    <source>
        <dbReference type="Proteomes" id="UP000318081"/>
    </source>
</evidence>
<feature type="region of interest" description="Disordered" evidence="1">
    <location>
        <begin position="69"/>
        <end position="117"/>
    </location>
</feature>
<proteinExistence type="predicted"/>
<accession>A0ABX5Y4E9</accession>
<dbReference type="Proteomes" id="UP000318081">
    <property type="component" value="Chromosome"/>
</dbReference>
<dbReference type="EMBL" id="CP036432">
    <property type="protein sequence ID" value="QDV88401.1"/>
    <property type="molecule type" value="Genomic_DNA"/>
</dbReference>
<evidence type="ECO:0000313" key="2">
    <source>
        <dbReference type="EMBL" id="QDV88401.1"/>
    </source>
</evidence>
<feature type="compositionally biased region" description="Basic and acidic residues" evidence="1">
    <location>
        <begin position="84"/>
        <end position="98"/>
    </location>
</feature>
<sequence length="117" mass="12759">MKVAKNVRSLFSKKTEPAEKFLRSLSITADQPGPILSDANALLDFLDGPPTPTGNQNFVLPMKLLKSNSHRPAARSRPRMPHLFSRDHATSKLGRRETGAAGESSAETRVPNPLRSA</sequence>
<keyword evidence="3" id="KW-1185">Reference proteome</keyword>
<organism evidence="2 3">
    <name type="scientific">Stieleria magnilauensis</name>
    <dbReference type="NCBI Taxonomy" id="2527963"/>
    <lineage>
        <taxon>Bacteria</taxon>
        <taxon>Pseudomonadati</taxon>
        <taxon>Planctomycetota</taxon>
        <taxon>Planctomycetia</taxon>
        <taxon>Pirellulales</taxon>
        <taxon>Pirellulaceae</taxon>
        <taxon>Stieleria</taxon>
    </lineage>
</organism>
<gene>
    <name evidence="2" type="ORF">TBK1r_74330</name>
</gene>
<protein>
    <submittedName>
        <fullName evidence="2">Uncharacterized protein</fullName>
    </submittedName>
</protein>
<evidence type="ECO:0000256" key="1">
    <source>
        <dbReference type="SAM" id="MobiDB-lite"/>
    </source>
</evidence>